<dbReference type="InterPro" id="IPR001093">
    <property type="entry name" value="IMP_DH_GMPRt"/>
</dbReference>
<dbReference type="AlphaFoldDB" id="A0A398CZN4"/>
<dbReference type="EMBL" id="QXIS01000028">
    <property type="protein sequence ID" value="RIE05998.1"/>
    <property type="molecule type" value="Genomic_DNA"/>
</dbReference>
<evidence type="ECO:0000313" key="3">
    <source>
        <dbReference type="EMBL" id="RIE05998.1"/>
    </source>
</evidence>
<dbReference type="Proteomes" id="UP000266328">
    <property type="component" value="Unassembled WGS sequence"/>
</dbReference>
<dbReference type="PANTHER" id="PTHR11911:SF111">
    <property type="entry name" value="INOSINE-5'-MONOPHOSPHATE DEHYDROGENASE"/>
    <property type="match status" value="1"/>
</dbReference>
<protein>
    <recommendedName>
        <fullName evidence="2">IMP dehydrogenase/GMP reductase domain-containing protein</fullName>
    </recommendedName>
</protein>
<comment type="similarity">
    <text evidence="1">Belongs to the IMPDH/GMPR family.</text>
</comment>
<dbReference type="InterPro" id="IPR005990">
    <property type="entry name" value="IMP_DH"/>
</dbReference>
<sequence>MPGLREGLFFDDVMLLPRRSEVGASDVSLESRLSTNVVLRSPFVTSARQAATDYRLASTVARAGGIGIIPLFGSVEDQAHEVRKVKELMCKDDGAACDLKGRPVVGALVDLERDSVLEWIGSLAEVWTDIIVVDVPHADRLTILRQIQAVKAEYDWLPLMVGNVQTRAGAKDVIDAGADIVVVGSGFSSFAEATELSGVGVPELSALMEVEDVASLYGRPIICNMGVRFAATVVKALAAGAAAVVLNTLTPDTASHLMAHIATQVRESLSYVGARSIVELREKAEFIRIHPPSAI</sequence>
<feature type="domain" description="IMP dehydrogenase/GMP reductase" evidence="2">
    <location>
        <begin position="7"/>
        <end position="248"/>
    </location>
</feature>
<reference evidence="3 4" key="1">
    <citation type="submission" date="2018-09" db="EMBL/GenBank/DDBJ databases">
        <title>Discovery and Ecogenomic Context for Candidatus Cryosericales, a Global Caldiserica Order Active in Thawing Permafrost.</title>
        <authorList>
            <person name="Martinez M.A."/>
            <person name="Woodcroft B.J."/>
            <person name="Ignacio Espinoza J.C."/>
            <person name="Zayed A."/>
            <person name="Singleton C.M."/>
            <person name="Boyd J."/>
            <person name="Li Y.-F."/>
            <person name="Purvine S."/>
            <person name="Maughan H."/>
            <person name="Hodgkins S.B."/>
            <person name="Anderson D."/>
            <person name="Sederholm M."/>
            <person name="Temperton B."/>
            <person name="Saleska S.R."/>
            <person name="Tyson G.W."/>
            <person name="Rich V.I."/>
        </authorList>
    </citation>
    <scope>NUCLEOTIDE SEQUENCE [LARGE SCALE GENOMIC DNA]</scope>
    <source>
        <strain evidence="3 4">SMC7</strain>
    </source>
</reference>
<dbReference type="GO" id="GO:0003938">
    <property type="term" value="F:IMP dehydrogenase activity"/>
    <property type="evidence" value="ECO:0007669"/>
    <property type="project" value="InterPro"/>
</dbReference>
<proteinExistence type="inferred from homology"/>
<gene>
    <name evidence="3" type="ORF">SMC7_04500</name>
</gene>
<keyword evidence="4" id="KW-1185">Reference proteome</keyword>
<evidence type="ECO:0000313" key="4">
    <source>
        <dbReference type="Proteomes" id="UP000266328"/>
    </source>
</evidence>
<dbReference type="SMART" id="SM01240">
    <property type="entry name" value="IMPDH"/>
    <property type="match status" value="1"/>
</dbReference>
<dbReference type="PANTHER" id="PTHR11911">
    <property type="entry name" value="INOSINE-5-MONOPHOSPHATE DEHYDROGENASE RELATED"/>
    <property type="match status" value="1"/>
</dbReference>
<dbReference type="OrthoDB" id="9805398at2"/>
<dbReference type="Gene3D" id="3.20.20.70">
    <property type="entry name" value="Aldolase class I"/>
    <property type="match status" value="1"/>
</dbReference>
<accession>A0A398CZN4</accession>
<dbReference type="SUPFAM" id="SSF51412">
    <property type="entry name" value="Inosine monophosphate dehydrogenase (IMPDH)"/>
    <property type="match status" value="1"/>
</dbReference>
<comment type="caution">
    <text evidence="3">The sequence shown here is derived from an EMBL/GenBank/DDBJ whole genome shotgun (WGS) entry which is preliminary data.</text>
</comment>
<dbReference type="InterPro" id="IPR013785">
    <property type="entry name" value="Aldolase_TIM"/>
</dbReference>
<evidence type="ECO:0000256" key="1">
    <source>
        <dbReference type="ARBA" id="ARBA00005502"/>
    </source>
</evidence>
<dbReference type="GO" id="GO:0006183">
    <property type="term" value="P:GTP biosynthetic process"/>
    <property type="evidence" value="ECO:0007669"/>
    <property type="project" value="TreeGrafter"/>
</dbReference>
<organism evidence="3 4">
    <name type="scientific">Candidatus Cryosericum terrychapinii</name>
    <dbReference type="NCBI Taxonomy" id="2290919"/>
    <lineage>
        <taxon>Bacteria</taxon>
        <taxon>Pseudomonadati</taxon>
        <taxon>Caldisericota/Cryosericota group</taxon>
        <taxon>Candidatus Cryosericota</taxon>
        <taxon>Candidatus Cryosericia</taxon>
        <taxon>Candidatus Cryosericales</taxon>
        <taxon>Candidatus Cryosericaceae</taxon>
        <taxon>Candidatus Cryosericum</taxon>
    </lineage>
</organism>
<evidence type="ECO:0000259" key="2">
    <source>
        <dbReference type="Pfam" id="PF00478"/>
    </source>
</evidence>
<dbReference type="Pfam" id="PF00478">
    <property type="entry name" value="IMPDH"/>
    <property type="match status" value="1"/>
</dbReference>
<dbReference type="RefSeq" id="WP_119089155.1">
    <property type="nucleotide sequence ID" value="NZ_QXIS01000028.1"/>
</dbReference>
<name>A0A398CZN4_9BACT</name>